<organism evidence="3 4">
    <name type="scientific">Coccomyxa viridis</name>
    <dbReference type="NCBI Taxonomy" id="1274662"/>
    <lineage>
        <taxon>Eukaryota</taxon>
        <taxon>Viridiplantae</taxon>
        <taxon>Chlorophyta</taxon>
        <taxon>core chlorophytes</taxon>
        <taxon>Trebouxiophyceae</taxon>
        <taxon>Trebouxiophyceae incertae sedis</taxon>
        <taxon>Coccomyxaceae</taxon>
        <taxon>Coccomyxa</taxon>
    </lineage>
</organism>
<evidence type="ECO:0000256" key="2">
    <source>
        <dbReference type="ARBA" id="ARBA00022679"/>
    </source>
</evidence>
<dbReference type="Pfam" id="PF04072">
    <property type="entry name" value="LCM"/>
    <property type="match status" value="1"/>
</dbReference>
<dbReference type="Gene3D" id="3.40.50.150">
    <property type="entry name" value="Vaccinia Virus protein VP39"/>
    <property type="match status" value="1"/>
</dbReference>
<sequence length="260" mass="28044">MYVDPFASALCTDDARQVLDASFPTNAEDDLFDDTATAVFDAQLLEAVELVNMDLKQQTRQVVLLGCGLDTRPYRLPWPEGTVLFDVAPADVHAVAAAALKAAGAHVPRACLLRRVVADFAVQPSFQNALAAGGLRGDRLSVWALQGLPALGVDREGMRGILVEVAELAASSSIVMGELPEMTRSQGEDMLAEAGMLGMLSGRAPVSDVDPHSDRHKDGSHRRWLFLARCQQRSGAEREIYSSHVAAMEEAGEDFFGNYS</sequence>
<gene>
    <name evidence="3" type="ORF">CVIRNUC_006029</name>
</gene>
<name>A0AAV1I624_9CHLO</name>
<evidence type="ECO:0008006" key="5">
    <source>
        <dbReference type="Google" id="ProtNLM"/>
    </source>
</evidence>
<protein>
    <recommendedName>
        <fullName evidence="5">S-adenosyl-L-methionine-dependent methyltransferase</fullName>
    </recommendedName>
</protein>
<keyword evidence="1" id="KW-0489">Methyltransferase</keyword>
<accession>A0AAV1I624</accession>
<dbReference type="InterPro" id="IPR007213">
    <property type="entry name" value="Ppm1/Ppm2/Tcmp"/>
</dbReference>
<evidence type="ECO:0000313" key="4">
    <source>
        <dbReference type="Proteomes" id="UP001314263"/>
    </source>
</evidence>
<reference evidence="3 4" key="1">
    <citation type="submission" date="2023-10" db="EMBL/GenBank/DDBJ databases">
        <authorList>
            <person name="Maclean D."/>
            <person name="Macfadyen A."/>
        </authorList>
    </citation>
    <scope>NUCLEOTIDE SEQUENCE [LARGE SCALE GENOMIC DNA]</scope>
</reference>
<proteinExistence type="predicted"/>
<comment type="caution">
    <text evidence="3">The sequence shown here is derived from an EMBL/GenBank/DDBJ whole genome shotgun (WGS) entry which is preliminary data.</text>
</comment>
<evidence type="ECO:0000313" key="3">
    <source>
        <dbReference type="EMBL" id="CAK0782834.1"/>
    </source>
</evidence>
<evidence type="ECO:0000256" key="1">
    <source>
        <dbReference type="ARBA" id="ARBA00022603"/>
    </source>
</evidence>
<dbReference type="GO" id="GO:0032259">
    <property type="term" value="P:methylation"/>
    <property type="evidence" value="ECO:0007669"/>
    <property type="project" value="UniProtKB-KW"/>
</dbReference>
<keyword evidence="2" id="KW-0808">Transferase</keyword>
<dbReference type="PANTHER" id="PTHR43619:SF2">
    <property type="entry name" value="S-ADENOSYL-L-METHIONINE-DEPENDENT METHYLTRANSFERASES SUPERFAMILY PROTEIN"/>
    <property type="match status" value="1"/>
</dbReference>
<dbReference type="SUPFAM" id="SSF53335">
    <property type="entry name" value="S-adenosyl-L-methionine-dependent methyltransferases"/>
    <property type="match status" value="1"/>
</dbReference>
<dbReference type="InterPro" id="IPR029063">
    <property type="entry name" value="SAM-dependent_MTases_sf"/>
</dbReference>
<dbReference type="Proteomes" id="UP001314263">
    <property type="component" value="Unassembled WGS sequence"/>
</dbReference>
<dbReference type="PANTHER" id="PTHR43619">
    <property type="entry name" value="S-ADENOSYL-L-METHIONINE-DEPENDENT METHYLTRANSFERASE YKTD-RELATED"/>
    <property type="match status" value="1"/>
</dbReference>
<keyword evidence="4" id="KW-1185">Reference proteome</keyword>
<dbReference type="AlphaFoldDB" id="A0AAV1I624"/>
<dbReference type="GO" id="GO:0008168">
    <property type="term" value="F:methyltransferase activity"/>
    <property type="evidence" value="ECO:0007669"/>
    <property type="project" value="UniProtKB-KW"/>
</dbReference>
<dbReference type="EMBL" id="CAUYUE010000007">
    <property type="protein sequence ID" value="CAK0782834.1"/>
    <property type="molecule type" value="Genomic_DNA"/>
</dbReference>